<organism evidence="2 3">
    <name type="scientific">Agrobacterium tumefaciens str. B6</name>
    <dbReference type="NCBI Taxonomy" id="1183423"/>
    <lineage>
        <taxon>Bacteria</taxon>
        <taxon>Pseudomonadati</taxon>
        <taxon>Pseudomonadota</taxon>
        <taxon>Alphaproteobacteria</taxon>
        <taxon>Hyphomicrobiales</taxon>
        <taxon>Rhizobiaceae</taxon>
        <taxon>Rhizobium/Agrobacterium group</taxon>
        <taxon>Agrobacterium</taxon>
        <taxon>Agrobacterium tumefaciens complex</taxon>
    </lineage>
</organism>
<sequence>MIYSQHFSVNMCHAFKALLHGIFLHMVRATLSIQTATQGGMNGAAKTSDRIRPQDNGKGCNRIYRQEQPGLLEGRRASRLS</sequence>
<comment type="caution">
    <text evidence="2">The sequence shown here is derived from an EMBL/GenBank/DDBJ whole genome shotgun (WGS) entry which is preliminary data.</text>
</comment>
<reference evidence="2 3" key="1">
    <citation type="submission" date="2016-01" db="EMBL/GenBank/DDBJ databases">
        <authorList>
            <person name="Regsiter A."/>
            <person name="william w."/>
        </authorList>
    </citation>
    <scope>NUCLEOTIDE SEQUENCE [LARGE SCALE GENOMIC DNA]</scope>
    <source>
        <strain evidence="2 3">B6</strain>
    </source>
</reference>
<name>A0A822UTY5_AGRTU</name>
<dbReference type="Proteomes" id="UP000192074">
    <property type="component" value="Unassembled WGS sequence"/>
</dbReference>
<evidence type="ECO:0000313" key="3">
    <source>
        <dbReference type="Proteomes" id="UP000192074"/>
    </source>
</evidence>
<protein>
    <submittedName>
        <fullName evidence="2">Uncharacterized protein</fullName>
    </submittedName>
</protein>
<feature type="region of interest" description="Disordered" evidence="1">
    <location>
        <begin position="39"/>
        <end position="81"/>
    </location>
</feature>
<evidence type="ECO:0000313" key="2">
    <source>
        <dbReference type="EMBL" id="CVI14274.1"/>
    </source>
</evidence>
<dbReference type="EMBL" id="FCNL01000003">
    <property type="protein sequence ID" value="CVI14274.1"/>
    <property type="molecule type" value="Genomic_DNA"/>
</dbReference>
<evidence type="ECO:0000256" key="1">
    <source>
        <dbReference type="SAM" id="MobiDB-lite"/>
    </source>
</evidence>
<dbReference type="AlphaFoldDB" id="A0A822UTY5"/>
<proteinExistence type="predicted"/>
<accession>A0A822UTY5</accession>
<gene>
    <name evidence="2" type="ORF">AGR4A_Cc110042</name>
</gene>